<evidence type="ECO:0000313" key="1">
    <source>
        <dbReference type="EMBL" id="DAD70299.1"/>
    </source>
</evidence>
<protein>
    <submittedName>
        <fullName evidence="1">Uncharacterized protein</fullName>
    </submittedName>
</protein>
<accession>A0A8S5LKC5</accession>
<organism evidence="1">
    <name type="scientific">Siphoviridae sp. ctXPh6</name>
    <dbReference type="NCBI Taxonomy" id="2827578"/>
    <lineage>
        <taxon>Viruses</taxon>
        <taxon>Duplodnaviria</taxon>
        <taxon>Heunggongvirae</taxon>
        <taxon>Uroviricota</taxon>
        <taxon>Caudoviricetes</taxon>
    </lineage>
</organism>
<name>A0A8S5LKC5_9CAUD</name>
<reference evidence="1" key="1">
    <citation type="journal article" date="2021" name="Proc. Natl. Acad. Sci. U.S.A.">
        <title>A Catalog of Tens of Thousands of Viruses from Human Metagenomes Reveals Hidden Associations with Chronic Diseases.</title>
        <authorList>
            <person name="Tisza M.J."/>
            <person name="Buck C.B."/>
        </authorList>
    </citation>
    <scope>NUCLEOTIDE SEQUENCE</scope>
    <source>
        <strain evidence="1">CtXPh6</strain>
    </source>
</reference>
<dbReference type="EMBL" id="BK015862">
    <property type="protein sequence ID" value="DAD70299.1"/>
    <property type="molecule type" value="Genomic_DNA"/>
</dbReference>
<sequence>MKKIMYRSYVGYRTYDDDSHEEVRGNDIRFTFFVPGSSDFDCIVVEIPDNMAVIPTWNQERKIRFWERKMSDILVDGERRRLNVNIGRRDKYYYGDIEDVNDIPEESYLPKINTYNNVELKIIDVQYTTVKENAEKFGCEYIENGKKLIRDLLKKVSREIEIHDEIKMLEKDRALRNVTTIEELKEEITIESNNYGKITGKPGQYVITVADRKYLIKGIWDPMDVDDRDSGYEYFNVYPLDPDELCRKIPAIGLPENTPKEIIEMIKEAAAYRKELIKNIGEEDWG</sequence>
<proteinExistence type="predicted"/>